<evidence type="ECO:0000256" key="1">
    <source>
        <dbReference type="SAM" id="SignalP"/>
    </source>
</evidence>
<protein>
    <submittedName>
        <fullName evidence="2">Uncharacterized protein</fullName>
    </submittedName>
</protein>
<comment type="caution">
    <text evidence="2">The sequence shown here is derived from an EMBL/GenBank/DDBJ whole genome shotgun (WGS) entry which is preliminary data.</text>
</comment>
<organism evidence="2 3">
    <name type="scientific">Orbilia ellipsospora</name>
    <dbReference type="NCBI Taxonomy" id="2528407"/>
    <lineage>
        <taxon>Eukaryota</taxon>
        <taxon>Fungi</taxon>
        <taxon>Dikarya</taxon>
        <taxon>Ascomycota</taxon>
        <taxon>Pezizomycotina</taxon>
        <taxon>Orbiliomycetes</taxon>
        <taxon>Orbiliales</taxon>
        <taxon>Orbiliaceae</taxon>
        <taxon>Orbilia</taxon>
    </lineage>
</organism>
<feature type="signal peptide" evidence="1">
    <location>
        <begin position="1"/>
        <end position="18"/>
    </location>
</feature>
<dbReference type="Proteomes" id="UP001365542">
    <property type="component" value="Unassembled WGS sequence"/>
</dbReference>
<accession>A0AAV9XRU4</accession>
<gene>
    <name evidence="2" type="ORF">TWF694_001503</name>
</gene>
<keyword evidence="1" id="KW-0732">Signal</keyword>
<keyword evidence="3" id="KW-1185">Reference proteome</keyword>
<reference evidence="2 3" key="1">
    <citation type="submission" date="2019-10" db="EMBL/GenBank/DDBJ databases">
        <authorList>
            <person name="Palmer J.M."/>
        </authorList>
    </citation>
    <scope>NUCLEOTIDE SEQUENCE [LARGE SCALE GENOMIC DNA]</scope>
    <source>
        <strain evidence="2 3">TWF694</strain>
    </source>
</reference>
<dbReference type="AlphaFoldDB" id="A0AAV9XRU4"/>
<proteinExistence type="predicted"/>
<evidence type="ECO:0000313" key="2">
    <source>
        <dbReference type="EMBL" id="KAK6544820.1"/>
    </source>
</evidence>
<dbReference type="EMBL" id="JAVHJO010000001">
    <property type="protein sequence ID" value="KAK6544820.1"/>
    <property type="molecule type" value="Genomic_DNA"/>
</dbReference>
<evidence type="ECO:0000313" key="3">
    <source>
        <dbReference type="Proteomes" id="UP001365542"/>
    </source>
</evidence>
<sequence>MKLATILGLSTMFSMTITAPTPTTTTYFDLLAQLGPTENTIDFGLVADLLPTTTKTLIPGVPLPIPTPKYRDGVGLIRAILGITGLLNGDVKRYLLFKWFLDVLSEKVCDFVINEAFRFVDFWAFVPIQFVEELLGEWTAIGHDTAFDMARDDTDIAMEMAKAKGLQAISMQTGLCYYC</sequence>
<feature type="chain" id="PRO_5043889095" evidence="1">
    <location>
        <begin position="19"/>
        <end position="179"/>
    </location>
</feature>
<name>A0AAV9XRU4_9PEZI</name>